<evidence type="ECO:0000259" key="7">
    <source>
        <dbReference type="PROSITE" id="PS50835"/>
    </source>
</evidence>
<keyword evidence="6" id="KW-1133">Transmembrane helix</keyword>
<keyword evidence="9" id="KW-1185">Reference proteome</keyword>
<dbReference type="SMART" id="SM00409">
    <property type="entry name" value="IG"/>
    <property type="match status" value="4"/>
</dbReference>
<dbReference type="PANTHER" id="PTHR11640:SF31">
    <property type="entry name" value="IRREGULAR CHIASM C-ROUGHEST PROTEIN-RELATED"/>
    <property type="match status" value="1"/>
</dbReference>
<feature type="domain" description="Ig-like" evidence="7">
    <location>
        <begin position="231"/>
        <end position="300"/>
    </location>
</feature>
<feature type="domain" description="Ig-like" evidence="7">
    <location>
        <begin position="502"/>
        <end position="592"/>
    </location>
</feature>
<dbReference type="AlphaFoldDB" id="A0A3M6UWY5"/>
<evidence type="ECO:0000313" key="9">
    <source>
        <dbReference type="Proteomes" id="UP000275408"/>
    </source>
</evidence>
<gene>
    <name evidence="8" type="ORF">pdam_00000045</name>
</gene>
<dbReference type="Pfam" id="PF07679">
    <property type="entry name" value="I-set"/>
    <property type="match status" value="1"/>
</dbReference>
<proteinExistence type="predicted"/>
<dbReference type="InterPro" id="IPR036179">
    <property type="entry name" value="Ig-like_dom_sf"/>
</dbReference>
<comment type="subcellular location">
    <subcellularLocation>
        <location evidence="1">Membrane</location>
        <topology evidence="1">Single-pass type I membrane protein</topology>
    </subcellularLocation>
</comment>
<reference evidence="8 9" key="1">
    <citation type="journal article" date="2018" name="Sci. Rep.">
        <title>Comparative analysis of the Pocillopora damicornis genome highlights role of immune system in coral evolution.</title>
        <authorList>
            <person name="Cunning R."/>
            <person name="Bay R.A."/>
            <person name="Gillette P."/>
            <person name="Baker A.C."/>
            <person name="Traylor-Knowles N."/>
        </authorList>
    </citation>
    <scope>NUCLEOTIDE SEQUENCE [LARGE SCALE GENOMIC DNA]</scope>
    <source>
        <strain evidence="8">RSMAS</strain>
        <tissue evidence="8">Whole animal</tissue>
    </source>
</reference>
<dbReference type="InterPro" id="IPR003599">
    <property type="entry name" value="Ig_sub"/>
</dbReference>
<evidence type="ECO:0000313" key="8">
    <source>
        <dbReference type="EMBL" id="RMX58130.1"/>
    </source>
</evidence>
<dbReference type="Proteomes" id="UP000275408">
    <property type="component" value="Unassembled WGS sequence"/>
</dbReference>
<dbReference type="GO" id="GO:0005886">
    <property type="term" value="C:plasma membrane"/>
    <property type="evidence" value="ECO:0007669"/>
    <property type="project" value="TreeGrafter"/>
</dbReference>
<dbReference type="InterPro" id="IPR051275">
    <property type="entry name" value="Cell_adhesion_signaling"/>
</dbReference>
<dbReference type="Gene3D" id="2.60.40.10">
    <property type="entry name" value="Immunoglobulins"/>
    <property type="match status" value="3"/>
</dbReference>
<evidence type="ECO:0000256" key="3">
    <source>
        <dbReference type="ARBA" id="ARBA00023157"/>
    </source>
</evidence>
<evidence type="ECO:0000256" key="4">
    <source>
        <dbReference type="ARBA" id="ARBA00023180"/>
    </source>
</evidence>
<keyword evidence="3" id="KW-1015">Disulfide bond</keyword>
<feature type="transmembrane region" description="Helical" evidence="6">
    <location>
        <begin position="678"/>
        <end position="698"/>
    </location>
</feature>
<name>A0A3M6UWY5_POCDA</name>
<evidence type="ECO:0000256" key="5">
    <source>
        <dbReference type="ARBA" id="ARBA00023319"/>
    </source>
</evidence>
<dbReference type="PANTHER" id="PTHR11640">
    <property type="entry name" value="NEPHRIN"/>
    <property type="match status" value="1"/>
</dbReference>
<accession>A0A3M6UWY5</accession>
<dbReference type="OrthoDB" id="5984362at2759"/>
<dbReference type="STRING" id="46731.A0A3M6UWY5"/>
<dbReference type="InterPro" id="IPR007110">
    <property type="entry name" value="Ig-like_dom"/>
</dbReference>
<feature type="transmembrane region" description="Helical" evidence="6">
    <location>
        <begin position="327"/>
        <end position="348"/>
    </location>
</feature>
<keyword evidence="6" id="KW-0812">Transmembrane</keyword>
<dbReference type="EMBL" id="RCHS01000537">
    <property type="protein sequence ID" value="RMX58130.1"/>
    <property type="molecule type" value="Genomic_DNA"/>
</dbReference>
<dbReference type="GO" id="GO:0050839">
    <property type="term" value="F:cell adhesion molecule binding"/>
    <property type="evidence" value="ECO:0007669"/>
    <property type="project" value="TreeGrafter"/>
</dbReference>
<dbReference type="InterPro" id="IPR013098">
    <property type="entry name" value="Ig_I-set"/>
</dbReference>
<protein>
    <recommendedName>
        <fullName evidence="7">Ig-like domain-containing protein</fullName>
    </recommendedName>
</protein>
<dbReference type="GO" id="GO:0098609">
    <property type="term" value="P:cell-cell adhesion"/>
    <property type="evidence" value="ECO:0007669"/>
    <property type="project" value="TreeGrafter"/>
</dbReference>
<evidence type="ECO:0000256" key="2">
    <source>
        <dbReference type="ARBA" id="ARBA00023136"/>
    </source>
</evidence>
<dbReference type="CDD" id="cd00096">
    <property type="entry name" value="Ig"/>
    <property type="match status" value="1"/>
</dbReference>
<dbReference type="GO" id="GO:0005911">
    <property type="term" value="C:cell-cell junction"/>
    <property type="evidence" value="ECO:0007669"/>
    <property type="project" value="TreeGrafter"/>
</dbReference>
<evidence type="ECO:0000256" key="1">
    <source>
        <dbReference type="ARBA" id="ARBA00004479"/>
    </source>
</evidence>
<dbReference type="InterPro" id="IPR013783">
    <property type="entry name" value="Ig-like_fold"/>
</dbReference>
<feature type="domain" description="Ig-like" evidence="7">
    <location>
        <begin position="116"/>
        <end position="219"/>
    </location>
</feature>
<dbReference type="SUPFAM" id="SSF48726">
    <property type="entry name" value="Immunoglobulin"/>
    <property type="match status" value="3"/>
</dbReference>
<evidence type="ECO:0000256" key="6">
    <source>
        <dbReference type="SAM" id="Phobius"/>
    </source>
</evidence>
<keyword evidence="4" id="KW-0325">Glycoprotein</keyword>
<keyword evidence="2 6" id="KW-0472">Membrane</keyword>
<organism evidence="8 9">
    <name type="scientific">Pocillopora damicornis</name>
    <name type="common">Cauliflower coral</name>
    <name type="synonym">Millepora damicornis</name>
    <dbReference type="NCBI Taxonomy" id="46731"/>
    <lineage>
        <taxon>Eukaryota</taxon>
        <taxon>Metazoa</taxon>
        <taxon>Cnidaria</taxon>
        <taxon>Anthozoa</taxon>
        <taxon>Hexacorallia</taxon>
        <taxon>Scleractinia</taxon>
        <taxon>Astrocoeniina</taxon>
        <taxon>Pocilloporidae</taxon>
        <taxon>Pocillopora</taxon>
    </lineage>
</organism>
<comment type="caution">
    <text evidence="8">The sequence shown here is derived from an EMBL/GenBank/DDBJ whole genome shotgun (WGS) entry which is preliminary data.</text>
</comment>
<keyword evidence="5" id="KW-0393">Immunoglobulin domain</keyword>
<sequence length="758" mass="86302">MDTSTLLTYAIKMRKFLVEFSALNDGANDIKFVKPLPKGVYAFEFDSASVTCIALDSSGSTEPLIISFKRKDNMGELREIVEDDNVFFRNQTQSVGVKLFKNKESTIIAFPENEIPKVTVTPDTQVLKHDEDLNLFCNLTNKGSDGNKLEKMYWFKDDVLLDSLKIEESEKDSLEFPREIKRVGVRNGGIYSCVLEAKLRGVLGHNVSDDAMIRSKCFSNFTSSITEKSFKGDNVSFECAAKGFPLEIEWKIKKKNEDTVQACINGTANGRYKIQRRSAYDPYVLTISDVQYSDRGFYYCCLPSNCSDNVKDNCQRFVLRVKDPLGALWPAVGILVEAVLLFVIIFFAGRREKNKEKRIIPLFLTVCATVKAQGEPPFGIVQPFPENIYPLEFTRANVTCIAFDATGTQEPKNITFYRRDDLNLYREVTGDEYLFSTKTEYVGVRKIKKLFTTMTWKNITREDDSQNSQLGSYECHAFAVDNSVKEKRHGFSVSVITESEIPKVNVPGSILLDPGDNIKIFCNLTERGNEYSTPLKRISWYKDGRLLETVRNPDPDAEQQNDFLPPLELENVGFQDGGTYTCSLVVKLRNIKEYIVKDTTVIKREPQFGIVQPFPENIYSLEYTSANVTCIAFDATGKQEPKHITFYRRDDHNQYREITGDNYLFTNRTEYLDRLGPLWPVIGIIVEALVLFLIIFIAEKRKKDKEKGLMVEWSSVTVPQMTEMAQGAKCACVKRRKPQPVKHGIECTVHGLIQSTEY</sequence>
<dbReference type="PROSITE" id="PS50835">
    <property type="entry name" value="IG_LIKE"/>
    <property type="match status" value="3"/>
</dbReference>